<gene>
    <name evidence="1" type="ORF">S01H1_13780</name>
</gene>
<name>X0SU24_9ZZZZ</name>
<reference evidence="1" key="1">
    <citation type="journal article" date="2014" name="Front. Microbiol.">
        <title>High frequency of phylogenetically diverse reductive dehalogenase-homologous genes in deep subseafloor sedimentary metagenomes.</title>
        <authorList>
            <person name="Kawai M."/>
            <person name="Futagami T."/>
            <person name="Toyoda A."/>
            <person name="Takaki Y."/>
            <person name="Nishi S."/>
            <person name="Hori S."/>
            <person name="Arai W."/>
            <person name="Tsubouchi T."/>
            <person name="Morono Y."/>
            <person name="Uchiyama I."/>
            <person name="Ito T."/>
            <person name="Fujiyama A."/>
            <person name="Inagaki F."/>
            <person name="Takami H."/>
        </authorList>
    </citation>
    <scope>NUCLEOTIDE SEQUENCE</scope>
    <source>
        <strain evidence="1">Expedition CK06-06</strain>
    </source>
</reference>
<protein>
    <submittedName>
        <fullName evidence="1">Uncharacterized protein</fullName>
    </submittedName>
</protein>
<evidence type="ECO:0000313" key="1">
    <source>
        <dbReference type="EMBL" id="GAF78646.1"/>
    </source>
</evidence>
<organism evidence="1">
    <name type="scientific">marine sediment metagenome</name>
    <dbReference type="NCBI Taxonomy" id="412755"/>
    <lineage>
        <taxon>unclassified sequences</taxon>
        <taxon>metagenomes</taxon>
        <taxon>ecological metagenomes</taxon>
    </lineage>
</organism>
<dbReference type="EMBL" id="BARS01007124">
    <property type="protein sequence ID" value="GAF78646.1"/>
    <property type="molecule type" value="Genomic_DNA"/>
</dbReference>
<comment type="caution">
    <text evidence="1">The sequence shown here is derived from an EMBL/GenBank/DDBJ whole genome shotgun (WGS) entry which is preliminary data.</text>
</comment>
<accession>X0SU24</accession>
<feature type="non-terminal residue" evidence="1">
    <location>
        <position position="181"/>
    </location>
</feature>
<proteinExistence type="predicted"/>
<dbReference type="AlphaFoldDB" id="X0SU24"/>
<sequence length="181" mass="18720">MSSDVSMVTGQQILFNLSASYVPTVLGDLELGTATDVEMDLTSVQSGEAEESTKGDLTATWAPAYAVHAAFEFATAPVTGETVDVYWAPSVNSAAAEGNPGYVVGAPGAYAGGVATLAEGLKQLMFIGSLVCSTDATATVQMAFIATFAPPTRYGTLVVHNNTSDHFHNDAVEMGVSFTPI</sequence>